<dbReference type="HOGENOM" id="CLU_088833_0_0_2"/>
<dbReference type="Proteomes" id="UP000006469">
    <property type="component" value="Plasmid pHM100"/>
</dbReference>
<dbReference type="EMBL" id="CP039142">
    <property type="protein sequence ID" value="QCQ77409.1"/>
    <property type="molecule type" value="Genomic_DNA"/>
</dbReference>
<geneLocation type="plasmid" evidence="2 6">
    <name>pHM100</name>
</geneLocation>
<reference evidence="2" key="1">
    <citation type="journal article" date="2012" name="Appl. Environ. Microbiol.">
        <title>Identification of the haloarchaeal phasin (PhaP) that functions in polyhydroxyalkanoate accumulation and granule formation in Haloferax mediterranei.</title>
        <authorList>
            <person name="Cai S."/>
            <person name="Cai L."/>
            <person name="Liu H."/>
            <person name="Liu X."/>
            <person name="Han J."/>
            <person name="Zhou J."/>
            <person name="Xiang H."/>
        </authorList>
    </citation>
    <scope>NUCLEOTIDE SEQUENCE</scope>
    <source>
        <strain evidence="2">CGMCC 1.2087</strain>
    </source>
</reference>
<reference evidence="2 6" key="2">
    <citation type="journal article" date="2012" name="J. Bacteriol.">
        <title>Complete genome sequence of the metabolically versatile halophilic archaeon Haloferax mediterranei, a poly(3-hydroxybutyrate-co-3-hydroxyvalerate) producer.</title>
        <authorList>
            <person name="Han J."/>
            <person name="Zhang F."/>
            <person name="Hou J."/>
            <person name="Liu X."/>
            <person name="Li M."/>
            <person name="Liu H."/>
            <person name="Cai L."/>
            <person name="Zhang B."/>
            <person name="Chen Y."/>
            <person name="Zhou J."/>
            <person name="Hu S."/>
            <person name="Xiang H."/>
        </authorList>
    </citation>
    <scope>NUCLEOTIDE SEQUENCE [LARGE SCALE GENOMIC DNA]</scope>
    <source>
        <strain evidence="6">ATCC 33500 / DSM 1411 / JCM 8866 / NBRC 14739 / NCIMB 2177 / R-4</strain>
        <strain evidence="2">CGMCC 1.2087</strain>
        <plasmid evidence="6">pHM100</plasmid>
    </source>
</reference>
<evidence type="ECO:0000313" key="6">
    <source>
        <dbReference type="Proteomes" id="UP000006469"/>
    </source>
</evidence>
<proteinExistence type="predicted"/>
<reference evidence="4 7" key="3">
    <citation type="journal article" date="2014" name="PLoS Genet.">
        <title>Phylogenetically driven sequencing of extremely halophilic archaea reveals strategies for static and dynamic osmo-response.</title>
        <authorList>
            <person name="Becker E.A."/>
            <person name="Seitzer P.M."/>
            <person name="Tritt A."/>
            <person name="Larsen D."/>
            <person name="Krusor M."/>
            <person name="Yao A.I."/>
            <person name="Wu D."/>
            <person name="Madern D."/>
            <person name="Eisen J.A."/>
            <person name="Darling A.E."/>
            <person name="Facciotti M.T."/>
        </authorList>
    </citation>
    <scope>NUCLEOTIDE SEQUENCE [LARGE SCALE GENOMIC DNA]</scope>
    <source>
        <strain evidence="4">ATCC 33500</strain>
        <strain evidence="7">ATCC 33500 / DSM 1411 / JCM 8866 / NBRC 14739 / NCIMB 2177 / R-4</strain>
    </source>
</reference>
<keyword evidence="1" id="KW-0472">Membrane</keyword>
<gene>
    <name evidence="2" type="ordered locus">HFX_4035</name>
    <name evidence="3" type="ORF">BM92_19625</name>
    <name evidence="4" type="ORF">C439_16828</name>
    <name evidence="5" type="ORF">E6P09_19010</name>
</gene>
<dbReference type="EMBL" id="CP001869">
    <property type="protein sequence ID" value="AFK20730.1"/>
    <property type="molecule type" value="Genomic_DNA"/>
</dbReference>
<reference evidence="2" key="5">
    <citation type="submission" date="2014-05" db="EMBL/GenBank/DDBJ databases">
        <authorList>
            <person name="Wang L."/>
            <person name="Yang H."/>
            <person name="Xiang H."/>
        </authorList>
    </citation>
    <scope>NUCLEOTIDE SEQUENCE</scope>
    <source>
        <strain evidence="2">CGMCC 1.2087</strain>
        <plasmid evidence="2">pHM100</plasmid>
    </source>
</reference>
<evidence type="ECO:0000313" key="5">
    <source>
        <dbReference type="EMBL" id="QCQ77409.1"/>
    </source>
</evidence>
<evidence type="ECO:0000313" key="3">
    <source>
        <dbReference type="EMBL" id="AHZ24016.1"/>
    </source>
</evidence>
<keyword evidence="1" id="KW-1133">Transmembrane helix</keyword>
<reference evidence="5 9" key="6">
    <citation type="submission" date="2019-04" db="EMBL/GenBank/DDBJ databases">
        <title>Methylomes of two halophilic Archaea, Haloarcula marismortui and Haloferax mediterranei.</title>
        <authorList>
            <person name="DasSarma S."/>
            <person name="DasSarma P."/>
            <person name="DasSarma S."/>
            <person name="Fomenkov A."/>
            <person name="Vincze T."/>
            <person name="Anton B.P."/>
            <person name="Roberts R.J."/>
        </authorList>
    </citation>
    <scope>NUCLEOTIDE SEQUENCE [LARGE SCALE GENOMIC DNA]</scope>
    <source>
        <strain evidence="5">ATCC 33500</strain>
        <strain evidence="9">ATCC 33500 / DSM 1411 / JCM 8866 / NBRC 14739 / NCIMB 2177 / R-4</strain>
        <plasmid evidence="5 9">pHME132</plasmid>
    </source>
</reference>
<evidence type="ECO:0000313" key="9">
    <source>
        <dbReference type="Proteomes" id="UP000299011"/>
    </source>
</evidence>
<name>I3R920_HALMT</name>
<evidence type="ECO:0000313" key="7">
    <source>
        <dbReference type="Proteomes" id="UP000011603"/>
    </source>
</evidence>
<feature type="transmembrane region" description="Helical" evidence="1">
    <location>
        <begin position="6"/>
        <end position="22"/>
    </location>
</feature>
<reference evidence="3 8" key="4">
    <citation type="submission" date="2014-04" db="EMBL/GenBank/DDBJ databases">
        <title>Transcriptional profiles of Haloferax mediterranei on the basis of nitrogen availability.</title>
        <authorList>
            <person name="Bautista V."/>
        </authorList>
    </citation>
    <scope>NUCLEOTIDE SEQUENCE [LARGE SCALE GENOMIC DNA]</scope>
    <source>
        <strain evidence="3">ATCC 33500</strain>
        <strain evidence="8">ATCC 33500 / DSM 1411 / JCM 8866 / NBRC 14739 / NCIMB 2177 / R-4</strain>
        <plasmid evidence="3">HMPLAS3</plasmid>
        <plasmid evidence="8">Plasmid HMPLAS3</plasmid>
    </source>
</reference>
<keyword evidence="7" id="KW-1185">Reference proteome</keyword>
<dbReference type="KEGG" id="hme:HFX_4035"/>
<sequence length="271" mass="29260">MVSVAVAVVGGALTLLCLYYAYRLANAVRLYRSLSGVTPNGSPAIVDGERVTVEGAVTVDEEAPASDRATDGLSAPVGMYVWQAAFPRSGQKVIDFENRTTRQARATFASGVEFGSFTVATENGELRVDPGWLRDVHDADRLAAVRPVGFLPSRTWHVYLWNSPYVQLADHSTELPLERLRGVVDDDPDIDLENDYFLSKAVPEGTRLTVHGELSVDAGTPTIRGTEKTPLFLSDGGVDAIRRSLRRRALTYGVYLALASAATAVSVVAFS</sequence>
<feature type="transmembrane region" description="Helical" evidence="1">
    <location>
        <begin position="249"/>
        <end position="270"/>
    </location>
</feature>
<geneLocation type="plasmid" evidence="3 8">
    <name>HMPLAS3</name>
</geneLocation>
<dbReference type="OrthoDB" id="271722at2157"/>
<dbReference type="EMBL" id="CP007552">
    <property type="protein sequence ID" value="AHZ24016.1"/>
    <property type="molecule type" value="Genomic_DNA"/>
</dbReference>
<dbReference type="PATRIC" id="fig|523841.21.peg.3385"/>
<evidence type="ECO:0000256" key="1">
    <source>
        <dbReference type="SAM" id="Phobius"/>
    </source>
</evidence>
<protein>
    <submittedName>
        <fullName evidence="2">Uncharacterized protein</fullName>
    </submittedName>
</protein>
<dbReference type="AlphaFoldDB" id="I3R920"/>
<geneLocation type="plasmid" evidence="5 9">
    <name>pHME132</name>
</geneLocation>
<accession>I3R920</accession>
<dbReference type="Proteomes" id="UP000299011">
    <property type="component" value="Plasmid pHME132"/>
</dbReference>
<keyword evidence="1" id="KW-0812">Transmembrane</keyword>
<evidence type="ECO:0000313" key="2">
    <source>
        <dbReference type="EMBL" id="AFK20730.1"/>
    </source>
</evidence>
<keyword evidence="2" id="KW-0614">Plasmid</keyword>
<evidence type="ECO:0000313" key="8">
    <source>
        <dbReference type="Proteomes" id="UP000027075"/>
    </source>
</evidence>
<dbReference type="EMBL" id="AOLO01000014">
    <property type="protein sequence ID" value="ELZ97600.1"/>
    <property type="molecule type" value="Genomic_DNA"/>
</dbReference>
<dbReference type="RefSeq" id="WP_004060527.1">
    <property type="nucleotide sequence ID" value="NC_017942.1"/>
</dbReference>
<dbReference type="Proteomes" id="UP000011603">
    <property type="component" value="Unassembled WGS sequence"/>
</dbReference>
<dbReference type="Proteomes" id="UP000027075">
    <property type="component" value="Plasmid HMPLAS3"/>
</dbReference>
<dbReference type="GeneID" id="40158553"/>
<organism evidence="2 6">
    <name type="scientific">Haloferax mediterranei (strain ATCC 33500 / DSM 1411 / JCM 8866 / NBRC 14739 / NCIMB 2177 / R-4)</name>
    <name type="common">Halobacterium mediterranei</name>
    <dbReference type="NCBI Taxonomy" id="523841"/>
    <lineage>
        <taxon>Archaea</taxon>
        <taxon>Methanobacteriati</taxon>
        <taxon>Methanobacteriota</taxon>
        <taxon>Stenosarchaea group</taxon>
        <taxon>Halobacteria</taxon>
        <taxon>Halobacteriales</taxon>
        <taxon>Haloferacaceae</taxon>
        <taxon>Haloferax</taxon>
    </lineage>
</organism>
<evidence type="ECO:0000313" key="4">
    <source>
        <dbReference type="EMBL" id="ELZ97600.1"/>
    </source>
</evidence>